<evidence type="ECO:0000313" key="9">
    <source>
        <dbReference type="Proteomes" id="UP000031036"/>
    </source>
</evidence>
<sequence length="121" mass="13791">MIRFLALIAATATLCELLPAADDNDYRQLSYFDVHSDGALFGNNEIIKRTPIERSSMVRFGKRVPMDRSSMIRFNKRAPMDRSSMVRFGKRTPIERSSMVRFGKRNPSLFADTMYSASSSI</sequence>
<dbReference type="OrthoDB" id="5821485at2759"/>
<dbReference type="GO" id="GO:0007218">
    <property type="term" value="P:neuropeptide signaling pathway"/>
    <property type="evidence" value="ECO:0007669"/>
    <property type="project" value="UniProtKB-KW"/>
</dbReference>
<keyword evidence="6" id="KW-0527">Neuropeptide</keyword>
<reference evidence="8 9" key="1">
    <citation type="submission" date="2014-11" db="EMBL/GenBank/DDBJ databases">
        <title>Genetic blueprint of the zoonotic pathogen Toxocara canis.</title>
        <authorList>
            <person name="Zhu X.-Q."/>
            <person name="Korhonen P.K."/>
            <person name="Cai H."/>
            <person name="Young N.D."/>
            <person name="Nejsum P."/>
            <person name="von Samson-Himmelstjerna G."/>
            <person name="Boag P.R."/>
            <person name="Tan P."/>
            <person name="Li Q."/>
            <person name="Min J."/>
            <person name="Yang Y."/>
            <person name="Wang X."/>
            <person name="Fang X."/>
            <person name="Hall R.S."/>
            <person name="Hofmann A."/>
            <person name="Sternberg P.W."/>
            <person name="Jex A.R."/>
            <person name="Gasser R.B."/>
        </authorList>
    </citation>
    <scope>NUCLEOTIDE SEQUENCE [LARGE SCALE GENOMIC DNA]</scope>
    <source>
        <strain evidence="8">PN_DK_2014</strain>
    </source>
</reference>
<feature type="signal peptide" evidence="7">
    <location>
        <begin position="1"/>
        <end position="20"/>
    </location>
</feature>
<comment type="similarity">
    <text evidence="2">Belongs to the FARP (FMRFamide related peptide) family.</text>
</comment>
<organism evidence="8 9">
    <name type="scientific">Toxocara canis</name>
    <name type="common">Canine roundworm</name>
    <dbReference type="NCBI Taxonomy" id="6265"/>
    <lineage>
        <taxon>Eukaryota</taxon>
        <taxon>Metazoa</taxon>
        <taxon>Ecdysozoa</taxon>
        <taxon>Nematoda</taxon>
        <taxon>Chromadorea</taxon>
        <taxon>Rhabditida</taxon>
        <taxon>Spirurina</taxon>
        <taxon>Ascaridomorpha</taxon>
        <taxon>Ascaridoidea</taxon>
        <taxon>Toxocaridae</taxon>
        <taxon>Toxocara</taxon>
    </lineage>
</organism>
<dbReference type="PANTHER" id="PTHR20986:SF16">
    <property type="entry name" value="FMRFAMIDE-LIKE NEUROPEPTIDES 7"/>
    <property type="match status" value="1"/>
</dbReference>
<evidence type="ECO:0000256" key="1">
    <source>
        <dbReference type="ARBA" id="ARBA00004613"/>
    </source>
</evidence>
<dbReference type="GO" id="GO:0005576">
    <property type="term" value="C:extracellular region"/>
    <property type="evidence" value="ECO:0007669"/>
    <property type="project" value="UniProtKB-SubCell"/>
</dbReference>
<keyword evidence="4" id="KW-0165">Cleavage on pair of basic residues</keyword>
<keyword evidence="9" id="KW-1185">Reference proteome</keyword>
<feature type="chain" id="PRO_5002077105" evidence="7">
    <location>
        <begin position="21"/>
        <end position="121"/>
    </location>
</feature>
<accession>A0A0B2VCC8</accession>
<protein>
    <submittedName>
        <fullName evidence="8">Uncharacterized protein</fullName>
    </submittedName>
</protein>
<dbReference type="InterPro" id="IPR051041">
    <property type="entry name" value="FMRFamide-related_np"/>
</dbReference>
<dbReference type="PANTHER" id="PTHR20986">
    <property type="entry name" value="FMRFAMIDE-RELATED PEPTIDES"/>
    <property type="match status" value="1"/>
</dbReference>
<evidence type="ECO:0000256" key="7">
    <source>
        <dbReference type="SAM" id="SignalP"/>
    </source>
</evidence>
<keyword evidence="7" id="KW-0732">Signal</keyword>
<evidence type="ECO:0000313" key="8">
    <source>
        <dbReference type="EMBL" id="KHN79158.1"/>
    </source>
</evidence>
<proteinExistence type="inferred from homology"/>
<name>A0A0B2VCC8_TOXCA</name>
<evidence type="ECO:0000256" key="5">
    <source>
        <dbReference type="ARBA" id="ARBA00022815"/>
    </source>
</evidence>
<evidence type="ECO:0000256" key="3">
    <source>
        <dbReference type="ARBA" id="ARBA00022525"/>
    </source>
</evidence>
<dbReference type="STRING" id="6265.A0A0B2VCC8"/>
<dbReference type="AlphaFoldDB" id="A0A0B2VCC8"/>
<dbReference type="Proteomes" id="UP000031036">
    <property type="component" value="Unassembled WGS sequence"/>
</dbReference>
<keyword evidence="5" id="KW-0027">Amidation</keyword>
<gene>
    <name evidence="8" type="ORF">Tcan_01443</name>
</gene>
<evidence type="ECO:0000256" key="2">
    <source>
        <dbReference type="ARBA" id="ARBA00006356"/>
    </source>
</evidence>
<comment type="caution">
    <text evidence="8">The sequence shown here is derived from an EMBL/GenBank/DDBJ whole genome shotgun (WGS) entry which is preliminary data.</text>
</comment>
<evidence type="ECO:0000256" key="6">
    <source>
        <dbReference type="ARBA" id="ARBA00023320"/>
    </source>
</evidence>
<keyword evidence="3" id="KW-0964">Secreted</keyword>
<comment type="subcellular location">
    <subcellularLocation>
        <location evidence="1">Secreted</location>
    </subcellularLocation>
</comment>
<evidence type="ECO:0000256" key="4">
    <source>
        <dbReference type="ARBA" id="ARBA00022685"/>
    </source>
</evidence>
<dbReference type="EMBL" id="JPKZ01001944">
    <property type="protein sequence ID" value="KHN79158.1"/>
    <property type="molecule type" value="Genomic_DNA"/>
</dbReference>